<dbReference type="HOGENOM" id="CLU_080664_4_2_6"/>
<dbReference type="AlphaFoldDB" id="A1SW47"/>
<dbReference type="Pfam" id="PF07876">
    <property type="entry name" value="Dabb"/>
    <property type="match status" value="1"/>
</dbReference>
<dbReference type="STRING" id="357804.Ping_1942"/>
<evidence type="ECO:0000259" key="2">
    <source>
        <dbReference type="PROSITE" id="PS51502"/>
    </source>
</evidence>
<dbReference type="SUPFAM" id="SSF54909">
    <property type="entry name" value="Dimeric alpha+beta barrel"/>
    <property type="match status" value="1"/>
</dbReference>
<evidence type="ECO:0000256" key="1">
    <source>
        <dbReference type="ARBA" id="ARBA00011738"/>
    </source>
</evidence>
<dbReference type="PANTHER" id="PTHR33178:SF10">
    <property type="entry name" value="STRESS-RESPONSE A_B BARREL DOMAIN-CONTAINING PROTEIN"/>
    <property type="match status" value="1"/>
</dbReference>
<reference evidence="3 4" key="1">
    <citation type="submission" date="2007-01" db="EMBL/GenBank/DDBJ databases">
        <title>Complete sequence of Psychromonas ingrahamii 37.</title>
        <authorList>
            <consortium name="US DOE Joint Genome Institute"/>
            <person name="Copeland A."/>
            <person name="Lucas S."/>
            <person name="Lapidus A."/>
            <person name="Barry K."/>
            <person name="Detter J.C."/>
            <person name="Glavina del Rio T."/>
            <person name="Hammon N."/>
            <person name="Israni S."/>
            <person name="Dalin E."/>
            <person name="Tice H."/>
            <person name="Pitluck S."/>
            <person name="Thompson L.S."/>
            <person name="Brettin T."/>
            <person name="Bruce D."/>
            <person name="Han C."/>
            <person name="Tapia R."/>
            <person name="Schmutz J."/>
            <person name="Larimer F."/>
            <person name="Land M."/>
            <person name="Hauser L."/>
            <person name="Kyrpides N."/>
            <person name="Ivanova N."/>
            <person name="Staley J."/>
            <person name="Richardson P."/>
        </authorList>
    </citation>
    <scope>NUCLEOTIDE SEQUENCE [LARGE SCALE GENOMIC DNA]</scope>
    <source>
        <strain evidence="3 4">37</strain>
    </source>
</reference>
<proteinExistence type="predicted"/>
<sequence>MIRHILLIKFKATAKINEINELKASFESMPLKVEGVHSVEWGLNDSPEGKNKDYTHVVLMNFVDDAGRDNYLPHPDHGELKKLLIPILEDLVVFDYTV</sequence>
<dbReference type="InterPro" id="IPR044662">
    <property type="entry name" value="HS1/DABB1-like"/>
</dbReference>
<dbReference type="Gene3D" id="3.30.70.100">
    <property type="match status" value="1"/>
</dbReference>
<dbReference type="InterPro" id="IPR011008">
    <property type="entry name" value="Dimeric_a/b-barrel"/>
</dbReference>
<dbReference type="PROSITE" id="PS51502">
    <property type="entry name" value="S_R_A_B_BARREL"/>
    <property type="match status" value="1"/>
</dbReference>
<keyword evidence="4" id="KW-1185">Reference proteome</keyword>
<dbReference type="eggNOG" id="COG2755">
    <property type="taxonomic scope" value="Bacteria"/>
</dbReference>
<dbReference type="RefSeq" id="WP_011770272.1">
    <property type="nucleotide sequence ID" value="NC_008709.1"/>
</dbReference>
<comment type="subunit">
    <text evidence="1">Homodimer.</text>
</comment>
<protein>
    <submittedName>
        <fullName evidence="3">Stress responsive alpha-beta barrel domain protein</fullName>
    </submittedName>
</protein>
<dbReference type="OrthoDB" id="9816070at2"/>
<evidence type="ECO:0000313" key="3">
    <source>
        <dbReference type="EMBL" id="ABM03712.1"/>
    </source>
</evidence>
<dbReference type="KEGG" id="pin:Ping_1942"/>
<gene>
    <name evidence="3" type="ordered locus">Ping_1942</name>
</gene>
<dbReference type="EMBL" id="CP000510">
    <property type="protein sequence ID" value="ABM03712.1"/>
    <property type="molecule type" value="Genomic_DNA"/>
</dbReference>
<dbReference type="InterPro" id="IPR013097">
    <property type="entry name" value="Dabb"/>
</dbReference>
<dbReference type="Proteomes" id="UP000000639">
    <property type="component" value="Chromosome"/>
</dbReference>
<evidence type="ECO:0000313" key="4">
    <source>
        <dbReference type="Proteomes" id="UP000000639"/>
    </source>
</evidence>
<accession>A1SW47</accession>
<feature type="domain" description="Stress-response A/B barrel" evidence="2">
    <location>
        <begin position="2"/>
        <end position="96"/>
    </location>
</feature>
<dbReference type="SMART" id="SM00886">
    <property type="entry name" value="Dabb"/>
    <property type="match status" value="1"/>
</dbReference>
<dbReference type="PANTHER" id="PTHR33178">
    <property type="match status" value="1"/>
</dbReference>
<name>A1SW47_PSYIN</name>
<organism evidence="3 4">
    <name type="scientific">Psychromonas ingrahamii (strain DSM 17664 / CCUG 51855 / 37)</name>
    <dbReference type="NCBI Taxonomy" id="357804"/>
    <lineage>
        <taxon>Bacteria</taxon>
        <taxon>Pseudomonadati</taxon>
        <taxon>Pseudomonadota</taxon>
        <taxon>Gammaproteobacteria</taxon>
        <taxon>Alteromonadales</taxon>
        <taxon>Psychromonadaceae</taxon>
        <taxon>Psychromonas</taxon>
    </lineage>
</organism>